<protein>
    <recommendedName>
        <fullName evidence="1">Glycosyl transferase family 1 domain-containing protein</fullName>
    </recommendedName>
</protein>
<dbReference type="SUPFAM" id="SSF53756">
    <property type="entry name" value="UDP-Glycosyltransferase/glycogen phosphorylase"/>
    <property type="match status" value="1"/>
</dbReference>
<dbReference type="Gene3D" id="3.40.50.2000">
    <property type="entry name" value="Glycogen Phosphorylase B"/>
    <property type="match status" value="2"/>
</dbReference>
<organism evidence="2 3">
    <name type="scientific">Pseudoalteromonas rubra</name>
    <dbReference type="NCBI Taxonomy" id="43658"/>
    <lineage>
        <taxon>Bacteria</taxon>
        <taxon>Pseudomonadati</taxon>
        <taxon>Pseudomonadota</taxon>
        <taxon>Gammaproteobacteria</taxon>
        <taxon>Alteromonadales</taxon>
        <taxon>Pseudoalteromonadaceae</taxon>
        <taxon>Pseudoalteromonas</taxon>
    </lineage>
</organism>
<proteinExistence type="predicted"/>
<reference evidence="2 3" key="1">
    <citation type="journal article" date="2012" name="J. Bacteriol.">
        <title>Genome sequence of the cycloprodigiosin-producing bacterial strain Pseudoalteromonas rubra ATCC 29570(T).</title>
        <authorList>
            <person name="Xie B.B."/>
            <person name="Shu Y.L."/>
            <person name="Qin Q.L."/>
            <person name="Rong J.C."/>
            <person name="Zhang X.Y."/>
            <person name="Chen X.L."/>
            <person name="Zhou B.C."/>
            <person name="Zhang Y.Z."/>
        </authorList>
    </citation>
    <scope>NUCLEOTIDE SEQUENCE [LARGE SCALE GENOMIC DNA]</scope>
    <source>
        <strain evidence="2 3">DSM 6842</strain>
    </source>
</reference>
<evidence type="ECO:0000313" key="3">
    <source>
        <dbReference type="Proteomes" id="UP000016480"/>
    </source>
</evidence>
<sequence length="372" mass="42431">MKPKICLVTNLALNDEPTVENRLLPYIDCLGDKKADVTLFSADSVLKQDIGKKVKHASIFSERERPKSFIKRAIFEWRESRRILKKASIEGFDLYIVTIPSMFLLFNLYLLKGKKVCLDVRDLTWEYLDDGSLVQRLSKFLFRILADVNVKYSSYQIVTNDTEYEYMSKRRGEVLKYSNGVTEKQFKELNNLSAPSSDSVFTITYCGKVGVAQNLSIFIEAASLLPDFNFKIVGYGPQTEEMEALAKEKKLSNVEFTGHVSWSEVLEHYNASHVLYAQLGPLFSGAMPSKLFQYLATGRYVIYGGEGQAAETLRQFKMSRVIPSNDVTELVEAIKLAKSQQLLHSESEFNKSLIAERYVREKNVNRVLETIL</sequence>
<dbReference type="Pfam" id="PF00534">
    <property type="entry name" value="Glycos_transf_1"/>
    <property type="match status" value="1"/>
</dbReference>
<dbReference type="EMBL" id="AHCD03000026">
    <property type="protein sequence ID" value="KAF7788276.1"/>
    <property type="molecule type" value="Genomic_DNA"/>
</dbReference>
<dbReference type="AlphaFoldDB" id="A0A8T0CC58"/>
<dbReference type="Proteomes" id="UP000016480">
    <property type="component" value="Unassembled WGS sequence"/>
</dbReference>
<comment type="caution">
    <text evidence="2">The sequence shown here is derived from an EMBL/GenBank/DDBJ whole genome shotgun (WGS) entry which is preliminary data.</text>
</comment>
<evidence type="ECO:0000259" key="1">
    <source>
        <dbReference type="Pfam" id="PF00534"/>
    </source>
</evidence>
<dbReference type="InterPro" id="IPR050194">
    <property type="entry name" value="Glycosyltransferase_grp1"/>
</dbReference>
<evidence type="ECO:0000313" key="2">
    <source>
        <dbReference type="EMBL" id="KAF7788276.1"/>
    </source>
</evidence>
<dbReference type="GeneID" id="61356320"/>
<dbReference type="PANTHER" id="PTHR45947">
    <property type="entry name" value="SULFOQUINOVOSYL TRANSFERASE SQD2"/>
    <property type="match status" value="1"/>
</dbReference>
<dbReference type="InterPro" id="IPR001296">
    <property type="entry name" value="Glyco_trans_1"/>
</dbReference>
<accession>A0A8T0CC58</accession>
<dbReference type="RefSeq" id="WP_162144637.1">
    <property type="nucleotide sequence ID" value="NZ_AHCD03000026.1"/>
</dbReference>
<feature type="domain" description="Glycosyl transferase family 1" evidence="1">
    <location>
        <begin position="201"/>
        <end position="341"/>
    </location>
</feature>
<dbReference type="GO" id="GO:0016758">
    <property type="term" value="F:hexosyltransferase activity"/>
    <property type="evidence" value="ECO:0007669"/>
    <property type="project" value="TreeGrafter"/>
</dbReference>
<name>A0A8T0CC58_9GAMM</name>
<dbReference type="PANTHER" id="PTHR45947:SF3">
    <property type="entry name" value="SULFOQUINOVOSYL TRANSFERASE SQD2"/>
    <property type="match status" value="1"/>
</dbReference>
<gene>
    <name evidence="2" type="ORF">PRUB_a2899</name>
</gene>